<reference evidence="7" key="1">
    <citation type="journal article" date="2006" name="Science">
        <title>Ancient noncoding elements conserved in the human genome.</title>
        <authorList>
            <person name="Venkatesh B."/>
            <person name="Kirkness E.F."/>
            <person name="Loh Y.H."/>
            <person name="Halpern A.L."/>
            <person name="Lee A.P."/>
            <person name="Johnson J."/>
            <person name="Dandona N."/>
            <person name="Viswanathan L.D."/>
            <person name="Tay A."/>
            <person name="Venter J.C."/>
            <person name="Strausberg R.L."/>
            <person name="Brenner S."/>
        </authorList>
    </citation>
    <scope>NUCLEOTIDE SEQUENCE [LARGE SCALE GENOMIC DNA]</scope>
</reference>
<evidence type="ECO:0000256" key="4">
    <source>
        <dbReference type="PROSITE-ProRule" id="PRU00401"/>
    </source>
</evidence>
<feature type="region of interest" description="Disordered" evidence="5">
    <location>
        <begin position="1"/>
        <end position="58"/>
    </location>
</feature>
<dbReference type="GeneTree" id="ENSGT00940000157562"/>
<feature type="repeat" description="RPEL" evidence="4">
    <location>
        <begin position="66"/>
        <end position="91"/>
    </location>
</feature>
<dbReference type="PROSITE" id="PS51073">
    <property type="entry name" value="RPEL"/>
    <property type="match status" value="1"/>
</dbReference>
<keyword evidence="2" id="KW-0677">Repeat</keyword>
<dbReference type="InParanoid" id="A0A4W3JEV4"/>
<reference evidence="7" key="2">
    <citation type="journal article" date="2007" name="PLoS Biol.">
        <title>Survey sequencing and comparative analysis of the elephant shark (Callorhinchus milii) genome.</title>
        <authorList>
            <person name="Venkatesh B."/>
            <person name="Kirkness E.F."/>
            <person name="Loh Y.H."/>
            <person name="Halpern A.L."/>
            <person name="Lee A.P."/>
            <person name="Johnson J."/>
            <person name="Dandona N."/>
            <person name="Viswanathan L.D."/>
            <person name="Tay A."/>
            <person name="Venter J.C."/>
            <person name="Strausberg R.L."/>
            <person name="Brenner S."/>
        </authorList>
    </citation>
    <scope>NUCLEOTIDE SEQUENCE [LARGE SCALE GENOMIC DNA]</scope>
</reference>
<dbReference type="Ensembl" id="ENSCMIT00000037154.1">
    <property type="protein sequence ID" value="ENSCMIP00000036613.1"/>
    <property type="gene ID" value="ENSCMIG00000015476.1"/>
</dbReference>
<sequence length="108" mass="12411">RGRTERRLSRQNSREQLPGLGSGSQPGGQAESDEDKENRALEGDCQPDRPEPYLTGSLPRSVCKKELLAVKLRNRPSKQELEDRNIFPIRSHAERQELRHQIQLKLSR</sequence>
<dbReference type="PANTHER" id="PTHR12751:SF7">
    <property type="entry name" value="PHOSPHATASE AND ACTIN REGULATOR 3"/>
    <property type="match status" value="1"/>
</dbReference>
<dbReference type="Gene3D" id="6.10.140.1750">
    <property type="match status" value="1"/>
</dbReference>
<dbReference type="SMART" id="SM00707">
    <property type="entry name" value="RPEL"/>
    <property type="match status" value="1"/>
</dbReference>
<dbReference type="Proteomes" id="UP000314986">
    <property type="component" value="Unassembled WGS sequence"/>
</dbReference>
<reference evidence="7" key="3">
    <citation type="journal article" date="2014" name="Nature">
        <title>Elephant shark genome provides unique insights into gnathostome evolution.</title>
        <authorList>
            <consortium name="International Elephant Shark Genome Sequencing Consortium"/>
            <person name="Venkatesh B."/>
            <person name="Lee A.P."/>
            <person name="Ravi V."/>
            <person name="Maurya A.K."/>
            <person name="Lian M.M."/>
            <person name="Swann J.B."/>
            <person name="Ohta Y."/>
            <person name="Flajnik M.F."/>
            <person name="Sutoh Y."/>
            <person name="Kasahara M."/>
            <person name="Hoon S."/>
            <person name="Gangu V."/>
            <person name="Roy S.W."/>
            <person name="Irimia M."/>
            <person name="Korzh V."/>
            <person name="Kondrychyn I."/>
            <person name="Lim Z.W."/>
            <person name="Tay B.H."/>
            <person name="Tohari S."/>
            <person name="Kong K.W."/>
            <person name="Ho S."/>
            <person name="Lorente-Galdos B."/>
            <person name="Quilez J."/>
            <person name="Marques-Bonet T."/>
            <person name="Raney B.J."/>
            <person name="Ingham P.W."/>
            <person name="Tay A."/>
            <person name="Hillier L.W."/>
            <person name="Minx P."/>
            <person name="Boehm T."/>
            <person name="Wilson R.K."/>
            <person name="Brenner S."/>
            <person name="Warren W.C."/>
        </authorList>
    </citation>
    <scope>NUCLEOTIDE SEQUENCE [LARGE SCALE GENOMIC DNA]</scope>
</reference>
<dbReference type="InterPro" id="IPR004018">
    <property type="entry name" value="RPEL_repeat"/>
</dbReference>
<evidence type="ECO:0000256" key="3">
    <source>
        <dbReference type="ARBA" id="ARBA00023203"/>
    </source>
</evidence>
<reference evidence="6" key="4">
    <citation type="submission" date="2025-08" db="UniProtKB">
        <authorList>
            <consortium name="Ensembl"/>
        </authorList>
    </citation>
    <scope>IDENTIFICATION</scope>
</reference>
<organism evidence="6 7">
    <name type="scientific">Callorhinchus milii</name>
    <name type="common">Ghost shark</name>
    <dbReference type="NCBI Taxonomy" id="7868"/>
    <lineage>
        <taxon>Eukaryota</taxon>
        <taxon>Metazoa</taxon>
        <taxon>Chordata</taxon>
        <taxon>Craniata</taxon>
        <taxon>Vertebrata</taxon>
        <taxon>Chondrichthyes</taxon>
        <taxon>Holocephali</taxon>
        <taxon>Chimaeriformes</taxon>
        <taxon>Callorhinchidae</taxon>
        <taxon>Callorhinchus</taxon>
    </lineage>
</organism>
<dbReference type="GO" id="GO:0003779">
    <property type="term" value="F:actin binding"/>
    <property type="evidence" value="ECO:0007669"/>
    <property type="project" value="UniProtKB-KW"/>
</dbReference>
<keyword evidence="3" id="KW-0009">Actin-binding</keyword>
<evidence type="ECO:0000313" key="7">
    <source>
        <dbReference type="Proteomes" id="UP000314986"/>
    </source>
</evidence>
<feature type="compositionally biased region" description="Basic and acidic residues" evidence="5">
    <location>
        <begin position="36"/>
        <end position="51"/>
    </location>
</feature>
<dbReference type="PANTHER" id="PTHR12751">
    <property type="entry name" value="PHOSPHATASE AND ACTIN REGULATOR PHACTR"/>
    <property type="match status" value="1"/>
</dbReference>
<reference evidence="6" key="5">
    <citation type="submission" date="2025-09" db="UniProtKB">
        <authorList>
            <consortium name="Ensembl"/>
        </authorList>
    </citation>
    <scope>IDENTIFICATION</scope>
</reference>
<name>A0A4W3JEV4_CALMI</name>
<evidence type="ECO:0000256" key="2">
    <source>
        <dbReference type="ARBA" id="ARBA00022737"/>
    </source>
</evidence>
<evidence type="ECO:0000313" key="6">
    <source>
        <dbReference type="Ensembl" id="ENSCMIP00000036613.1"/>
    </source>
</evidence>
<dbReference type="AlphaFoldDB" id="A0A4W3JEV4"/>
<evidence type="ECO:0000256" key="5">
    <source>
        <dbReference type="SAM" id="MobiDB-lite"/>
    </source>
</evidence>
<evidence type="ECO:0008006" key="8">
    <source>
        <dbReference type="Google" id="ProtNLM"/>
    </source>
</evidence>
<dbReference type="GO" id="GO:0030036">
    <property type="term" value="P:actin cytoskeleton organization"/>
    <property type="evidence" value="ECO:0007669"/>
    <property type="project" value="TreeGrafter"/>
</dbReference>
<evidence type="ECO:0000256" key="1">
    <source>
        <dbReference type="ARBA" id="ARBA00009795"/>
    </source>
</evidence>
<protein>
    <recommendedName>
        <fullName evidence="8">Phosphatase and actin regulator</fullName>
    </recommendedName>
</protein>
<keyword evidence="7" id="KW-1185">Reference proteome</keyword>
<accession>A0A4W3JEV4</accession>
<proteinExistence type="inferred from homology"/>
<comment type="similarity">
    <text evidence="1">Belongs to the phosphatase and actin regulator family.</text>
</comment>